<comment type="caution">
    <text evidence="2">The sequence shown here is derived from an EMBL/GenBank/DDBJ whole genome shotgun (WGS) entry which is preliminary data.</text>
</comment>
<dbReference type="Proteomes" id="UP001163105">
    <property type="component" value="Unassembled WGS sequence"/>
</dbReference>
<protein>
    <submittedName>
        <fullName evidence="2">Uncharacterized protein</fullName>
    </submittedName>
</protein>
<name>A0AB34FQ33_9HYPO</name>
<feature type="region of interest" description="Disordered" evidence="1">
    <location>
        <begin position="47"/>
        <end position="72"/>
    </location>
</feature>
<dbReference type="AlphaFoldDB" id="A0AB34FQ33"/>
<proteinExistence type="predicted"/>
<gene>
    <name evidence="2" type="ORF">O9K51_05194</name>
</gene>
<keyword evidence="3" id="KW-1185">Reference proteome</keyword>
<organism evidence="2 3">
    <name type="scientific">Purpureocillium lavendulum</name>
    <dbReference type="NCBI Taxonomy" id="1247861"/>
    <lineage>
        <taxon>Eukaryota</taxon>
        <taxon>Fungi</taxon>
        <taxon>Dikarya</taxon>
        <taxon>Ascomycota</taxon>
        <taxon>Pezizomycotina</taxon>
        <taxon>Sordariomycetes</taxon>
        <taxon>Hypocreomycetidae</taxon>
        <taxon>Hypocreales</taxon>
        <taxon>Ophiocordycipitaceae</taxon>
        <taxon>Purpureocillium</taxon>
    </lineage>
</organism>
<sequence>MGPESACRGEWSQEHGFKAMLMGTHTGMGMGAGMGMSMGMGTPADEFELGSHGLRALPPCSRSVQSRRLHHG</sequence>
<dbReference type="EMBL" id="JAQHRD010000004">
    <property type="protein sequence ID" value="KAJ6441643.1"/>
    <property type="molecule type" value="Genomic_DNA"/>
</dbReference>
<evidence type="ECO:0000313" key="2">
    <source>
        <dbReference type="EMBL" id="KAJ6441643.1"/>
    </source>
</evidence>
<evidence type="ECO:0000256" key="1">
    <source>
        <dbReference type="SAM" id="MobiDB-lite"/>
    </source>
</evidence>
<accession>A0AB34FQ33</accession>
<reference evidence="2" key="1">
    <citation type="submission" date="2023-01" db="EMBL/GenBank/DDBJ databases">
        <title>The growth and conidiation of Purpureocillium lavendulum are regulated by nitrogen source and histone H3K14 acetylation.</title>
        <authorList>
            <person name="Tang P."/>
            <person name="Han J."/>
            <person name="Zhang C."/>
            <person name="Tang P."/>
            <person name="Qi F."/>
            <person name="Zhang K."/>
            <person name="Liang L."/>
        </authorList>
    </citation>
    <scope>NUCLEOTIDE SEQUENCE</scope>
    <source>
        <strain evidence="2">YMF1.00683</strain>
    </source>
</reference>
<evidence type="ECO:0000313" key="3">
    <source>
        <dbReference type="Proteomes" id="UP001163105"/>
    </source>
</evidence>